<dbReference type="EMBL" id="JAECZC010000046">
    <property type="protein sequence ID" value="MBH8564559.1"/>
    <property type="molecule type" value="Genomic_DNA"/>
</dbReference>
<evidence type="ECO:0000256" key="1">
    <source>
        <dbReference type="SAM" id="MobiDB-lite"/>
    </source>
</evidence>
<dbReference type="Proteomes" id="UP000632766">
    <property type="component" value="Unassembled WGS sequence"/>
</dbReference>
<name>A0A8J7L8K5_9NOST</name>
<accession>A0A8J7L8K5</accession>
<evidence type="ECO:0000313" key="2">
    <source>
        <dbReference type="EMBL" id="MBH8564559.1"/>
    </source>
</evidence>
<feature type="region of interest" description="Disordered" evidence="1">
    <location>
        <begin position="1"/>
        <end position="31"/>
    </location>
</feature>
<sequence>MTMTQTSTITQDKKSAKKKQSFPAMDIGTPKVPLRKHKKIKQEYELLSDWDHAS</sequence>
<protein>
    <submittedName>
        <fullName evidence="2">Uncharacterized protein</fullName>
    </submittedName>
</protein>
<evidence type="ECO:0000313" key="3">
    <source>
        <dbReference type="Proteomes" id="UP000632766"/>
    </source>
</evidence>
<dbReference type="AlphaFoldDB" id="A0A8J7L8K5"/>
<proteinExistence type="predicted"/>
<comment type="caution">
    <text evidence="2">The sequence shown here is derived from an EMBL/GenBank/DDBJ whole genome shotgun (WGS) entry which is preliminary data.</text>
</comment>
<dbReference type="RefSeq" id="WP_198126392.1">
    <property type="nucleotide sequence ID" value="NZ_JAECZC010000046.1"/>
</dbReference>
<reference evidence="2 3" key="1">
    <citation type="journal article" date="2021" name="Int. J. Syst. Evol. Microbiol.">
        <title>Amazonocrinis nigriterrae gen. nov., sp. nov., Atlanticothrix silvestris gen. nov., sp. nov. and Dendronalium phyllosphericum gen. nov., sp. nov., nostocacean cyanobacteria from Brazilian environments.</title>
        <authorList>
            <person name="Alvarenga D.O."/>
            <person name="Andreote A.P.D."/>
            <person name="Branco L.H.Z."/>
            <person name="Delbaje E."/>
            <person name="Cruz R.B."/>
            <person name="Varani A.M."/>
            <person name="Fiore M.F."/>
        </authorList>
    </citation>
    <scope>NUCLEOTIDE SEQUENCE [LARGE SCALE GENOMIC DNA]</scope>
    <source>
        <strain evidence="2 3">CENA67</strain>
    </source>
</reference>
<keyword evidence="3" id="KW-1185">Reference proteome</keyword>
<feature type="compositionally biased region" description="Polar residues" evidence="1">
    <location>
        <begin position="1"/>
        <end position="10"/>
    </location>
</feature>
<gene>
    <name evidence="2" type="ORF">I8748_20625</name>
</gene>
<organism evidence="2 3">
    <name type="scientific">Amazonocrinis nigriterrae CENA67</name>
    <dbReference type="NCBI Taxonomy" id="2794033"/>
    <lineage>
        <taxon>Bacteria</taxon>
        <taxon>Bacillati</taxon>
        <taxon>Cyanobacteriota</taxon>
        <taxon>Cyanophyceae</taxon>
        <taxon>Nostocales</taxon>
        <taxon>Nostocaceae</taxon>
        <taxon>Amazonocrinis</taxon>
        <taxon>Amazonocrinis nigriterrae</taxon>
    </lineage>
</organism>